<keyword evidence="2 6" id="KW-0812">Transmembrane</keyword>
<feature type="compositionally biased region" description="Polar residues" evidence="5">
    <location>
        <begin position="402"/>
        <end position="411"/>
    </location>
</feature>
<sequence>MPDVMIRRRPTLSGLLFLYAFLRQVTLVSSIGVNRSIDDTLGDSVTGDRPTYLPDTLGVWEDNTCLDCALVPPTSNAFDGTYTAATYNPDLKNISISFAFTGTAIYVYFILANHPDPGISASTAANFTLDGNLVSTFTHSPDSSSSAPDFYFNDSALAFSKTSLKNVTHQMVISTSGLNSNYYLNFDYALYTWVGSLWTFSNQRIDIHTIRRFQNPSTATSSTSSSSSATSSSTTGASTSLQSDSKSVSVGAIAGGVIGGVAVVAIICAVWFFCLRRKKKKADEYHHDDPNTVLQSEIDPFILPPAPMSDAHTLPDNSFSPPSTFRTSTALLKRSATGTTEAVPHTSTTINLLPSSDSKAAIRRQRQQELERQMQQIGDEIKDLQIEAEERNTGRDGMSMMMSPTSGQSRAPLSATRSSGPVRSPRSPYGKEDVSQLKAQIQAMSEHIAYLQDQQNSAWAQGLSDEPPPGYSPGPVDGHAVLTV</sequence>
<proteinExistence type="predicted"/>
<feature type="transmembrane region" description="Helical" evidence="6">
    <location>
        <begin position="250"/>
        <end position="274"/>
    </location>
</feature>
<evidence type="ECO:0000256" key="7">
    <source>
        <dbReference type="SAM" id="SignalP"/>
    </source>
</evidence>
<feature type="region of interest" description="Disordered" evidence="5">
    <location>
        <begin position="333"/>
        <end position="357"/>
    </location>
</feature>
<evidence type="ECO:0000256" key="3">
    <source>
        <dbReference type="ARBA" id="ARBA00022989"/>
    </source>
</evidence>
<dbReference type="InterPro" id="IPR051694">
    <property type="entry name" value="Immunoregulatory_rcpt-like"/>
</dbReference>
<feature type="region of interest" description="Disordered" evidence="5">
    <location>
        <begin position="393"/>
        <end position="431"/>
    </location>
</feature>
<dbReference type="GO" id="GO:0071944">
    <property type="term" value="C:cell periphery"/>
    <property type="evidence" value="ECO:0007669"/>
    <property type="project" value="UniProtKB-ARBA"/>
</dbReference>
<accession>A0A9W8P1G6</accession>
<keyword evidence="4 6" id="KW-0472">Membrane</keyword>
<feature type="chain" id="PRO_5040901943" evidence="7">
    <location>
        <begin position="31"/>
        <end position="484"/>
    </location>
</feature>
<evidence type="ECO:0000313" key="9">
    <source>
        <dbReference type="Proteomes" id="UP001142393"/>
    </source>
</evidence>
<organism evidence="8 9">
    <name type="scientific">Lentinula detonsa</name>
    <dbReference type="NCBI Taxonomy" id="2804962"/>
    <lineage>
        <taxon>Eukaryota</taxon>
        <taxon>Fungi</taxon>
        <taxon>Dikarya</taxon>
        <taxon>Basidiomycota</taxon>
        <taxon>Agaricomycotina</taxon>
        <taxon>Agaricomycetes</taxon>
        <taxon>Agaricomycetidae</taxon>
        <taxon>Agaricales</taxon>
        <taxon>Marasmiineae</taxon>
        <taxon>Omphalotaceae</taxon>
        <taxon>Lentinula</taxon>
    </lineage>
</organism>
<feature type="region of interest" description="Disordered" evidence="5">
    <location>
        <begin position="216"/>
        <end position="242"/>
    </location>
</feature>
<comment type="caution">
    <text evidence="8">The sequence shown here is derived from an EMBL/GenBank/DDBJ whole genome shotgun (WGS) entry which is preliminary data.</text>
</comment>
<dbReference type="PANTHER" id="PTHR15549">
    <property type="entry name" value="PAIRED IMMUNOGLOBULIN-LIKE TYPE 2 RECEPTOR"/>
    <property type="match status" value="1"/>
</dbReference>
<keyword evidence="3 6" id="KW-1133">Transmembrane helix</keyword>
<keyword evidence="9" id="KW-1185">Reference proteome</keyword>
<evidence type="ECO:0000256" key="2">
    <source>
        <dbReference type="ARBA" id="ARBA00022692"/>
    </source>
</evidence>
<feature type="compositionally biased region" description="Low complexity" evidence="5">
    <location>
        <begin position="417"/>
        <end position="428"/>
    </location>
</feature>
<reference evidence="8 9" key="1">
    <citation type="journal article" date="2023" name="Proc. Natl. Acad. Sci. U.S.A.">
        <title>A global phylogenomic analysis of the shiitake genus Lentinula.</title>
        <authorList>
            <person name="Sierra-Patev S."/>
            <person name="Min B."/>
            <person name="Naranjo-Ortiz M."/>
            <person name="Looney B."/>
            <person name="Konkel Z."/>
            <person name="Slot J.C."/>
            <person name="Sakamoto Y."/>
            <person name="Steenwyk J.L."/>
            <person name="Rokas A."/>
            <person name="Carro J."/>
            <person name="Camarero S."/>
            <person name="Ferreira P."/>
            <person name="Molpeceres G."/>
            <person name="Ruiz-Duenas F.J."/>
            <person name="Serrano A."/>
            <person name="Henrissat B."/>
            <person name="Drula E."/>
            <person name="Hughes K.W."/>
            <person name="Mata J.L."/>
            <person name="Ishikawa N.K."/>
            <person name="Vargas-Isla R."/>
            <person name="Ushijima S."/>
            <person name="Smith C.A."/>
            <person name="Donoghue J."/>
            <person name="Ahrendt S."/>
            <person name="Andreopoulos W."/>
            <person name="He G."/>
            <person name="LaButti K."/>
            <person name="Lipzen A."/>
            <person name="Ng V."/>
            <person name="Riley R."/>
            <person name="Sandor L."/>
            <person name="Barry K."/>
            <person name="Martinez A.T."/>
            <person name="Xiao Y."/>
            <person name="Gibbons J.G."/>
            <person name="Terashima K."/>
            <person name="Grigoriev I.V."/>
            <person name="Hibbett D."/>
        </authorList>
    </citation>
    <scope>NUCLEOTIDE SEQUENCE [LARGE SCALE GENOMIC DNA]</scope>
    <source>
        <strain evidence="8 9">TFB7810</strain>
    </source>
</reference>
<gene>
    <name evidence="8" type="ORF">DFH05DRAFT_1116367</name>
</gene>
<name>A0A9W8P1G6_9AGAR</name>
<dbReference type="Proteomes" id="UP001142393">
    <property type="component" value="Unassembled WGS sequence"/>
</dbReference>
<evidence type="ECO:0000313" key="8">
    <source>
        <dbReference type="EMBL" id="KAJ3745072.1"/>
    </source>
</evidence>
<dbReference type="PANTHER" id="PTHR15549:SF26">
    <property type="entry name" value="AXIAL BUDDING PATTERN PROTEIN 2-RELATED"/>
    <property type="match status" value="1"/>
</dbReference>
<comment type="subcellular location">
    <subcellularLocation>
        <location evidence="1">Membrane</location>
        <topology evidence="1">Single-pass membrane protein</topology>
    </subcellularLocation>
</comment>
<evidence type="ECO:0000256" key="1">
    <source>
        <dbReference type="ARBA" id="ARBA00004167"/>
    </source>
</evidence>
<dbReference type="EMBL" id="JANVFU010000006">
    <property type="protein sequence ID" value="KAJ3745072.1"/>
    <property type="molecule type" value="Genomic_DNA"/>
</dbReference>
<keyword evidence="7" id="KW-0732">Signal</keyword>
<dbReference type="GO" id="GO:0016020">
    <property type="term" value="C:membrane"/>
    <property type="evidence" value="ECO:0007669"/>
    <property type="project" value="UniProtKB-SubCell"/>
</dbReference>
<protein>
    <submittedName>
        <fullName evidence="8">Uncharacterized protein</fullName>
    </submittedName>
</protein>
<evidence type="ECO:0000256" key="4">
    <source>
        <dbReference type="ARBA" id="ARBA00023136"/>
    </source>
</evidence>
<feature type="compositionally biased region" description="Low complexity" evidence="5">
    <location>
        <begin position="217"/>
        <end position="240"/>
    </location>
</feature>
<feature type="region of interest" description="Disordered" evidence="5">
    <location>
        <begin position="458"/>
        <end position="484"/>
    </location>
</feature>
<dbReference type="AlphaFoldDB" id="A0A9W8P1G6"/>
<feature type="compositionally biased region" description="Polar residues" evidence="5">
    <location>
        <begin position="336"/>
        <end position="357"/>
    </location>
</feature>
<evidence type="ECO:0000256" key="6">
    <source>
        <dbReference type="SAM" id="Phobius"/>
    </source>
</evidence>
<feature type="signal peptide" evidence="7">
    <location>
        <begin position="1"/>
        <end position="30"/>
    </location>
</feature>
<dbReference type="Gene3D" id="2.60.120.260">
    <property type="entry name" value="Galactose-binding domain-like"/>
    <property type="match status" value="1"/>
</dbReference>
<evidence type="ECO:0000256" key="5">
    <source>
        <dbReference type="SAM" id="MobiDB-lite"/>
    </source>
</evidence>